<dbReference type="Pfam" id="PF01636">
    <property type="entry name" value="APH"/>
    <property type="match status" value="1"/>
</dbReference>
<dbReference type="InterPro" id="IPR002575">
    <property type="entry name" value="Aminoglycoside_PTrfase"/>
</dbReference>
<dbReference type="Gene3D" id="3.90.1200.10">
    <property type="match status" value="1"/>
</dbReference>
<evidence type="ECO:0000313" key="3">
    <source>
        <dbReference type="Proteomes" id="UP000597444"/>
    </source>
</evidence>
<dbReference type="EMBL" id="BNJK01000002">
    <property type="protein sequence ID" value="GHO98144.1"/>
    <property type="molecule type" value="Genomic_DNA"/>
</dbReference>
<dbReference type="InterPro" id="IPR051678">
    <property type="entry name" value="AGP_Transferase"/>
</dbReference>
<reference evidence="2" key="1">
    <citation type="submission" date="2020-10" db="EMBL/GenBank/DDBJ databases">
        <title>Taxonomic study of unclassified bacteria belonging to the class Ktedonobacteria.</title>
        <authorList>
            <person name="Yabe S."/>
            <person name="Wang C.M."/>
            <person name="Zheng Y."/>
            <person name="Sakai Y."/>
            <person name="Cavaletti L."/>
            <person name="Monciardini P."/>
            <person name="Donadio S."/>
        </authorList>
    </citation>
    <scope>NUCLEOTIDE SEQUENCE</scope>
    <source>
        <strain evidence="2">ID150040</strain>
    </source>
</reference>
<dbReference type="PANTHER" id="PTHR21310:SF15">
    <property type="entry name" value="AMINOGLYCOSIDE PHOSPHOTRANSFERASE DOMAIN-CONTAINING PROTEIN"/>
    <property type="match status" value="1"/>
</dbReference>
<dbReference type="Proteomes" id="UP000597444">
    <property type="component" value="Unassembled WGS sequence"/>
</dbReference>
<dbReference type="RefSeq" id="WP_220208909.1">
    <property type="nucleotide sequence ID" value="NZ_BNJK01000002.1"/>
</dbReference>
<dbReference type="InterPro" id="IPR011009">
    <property type="entry name" value="Kinase-like_dom_sf"/>
</dbReference>
<gene>
    <name evidence="2" type="ORF">KSF_081920</name>
</gene>
<accession>A0A8J3IM83</accession>
<dbReference type="AlphaFoldDB" id="A0A8J3IM83"/>
<dbReference type="SUPFAM" id="SSF56112">
    <property type="entry name" value="Protein kinase-like (PK-like)"/>
    <property type="match status" value="1"/>
</dbReference>
<organism evidence="2 3">
    <name type="scientific">Reticulibacter mediterranei</name>
    <dbReference type="NCBI Taxonomy" id="2778369"/>
    <lineage>
        <taxon>Bacteria</taxon>
        <taxon>Bacillati</taxon>
        <taxon>Chloroflexota</taxon>
        <taxon>Ktedonobacteria</taxon>
        <taxon>Ktedonobacterales</taxon>
        <taxon>Reticulibacteraceae</taxon>
        <taxon>Reticulibacter</taxon>
    </lineage>
</organism>
<comment type="caution">
    <text evidence="2">The sequence shown here is derived from an EMBL/GenBank/DDBJ whole genome shotgun (WGS) entry which is preliminary data.</text>
</comment>
<dbReference type="PANTHER" id="PTHR21310">
    <property type="entry name" value="AMINOGLYCOSIDE PHOSPHOTRANSFERASE-RELATED-RELATED"/>
    <property type="match status" value="1"/>
</dbReference>
<name>A0A8J3IM83_9CHLR</name>
<evidence type="ECO:0000313" key="2">
    <source>
        <dbReference type="EMBL" id="GHO98144.1"/>
    </source>
</evidence>
<sequence length="340" mass="38203">MKYTTIERDASSHQQPIAIEQIRAMSERAFGVGKVIEGVQELDGGECNNTYVITFVDTQRVILRVSPAPDKPCPGRDPGLMRNEHYFQPFLAPIAALVPKTLCADFTHQIINRDYMFQTFMEGTRWSNIAESLTPEENAALWIQLGQVAKTIHSVQGEMFGSSVGTLSTHWSTKVIKGLTDSIQQLEAALVDASDVKLVREMAQTHSALLDEIRQPRLLHGDLWTVNVLVKLDQGNPHITAVLDADGGSWGDPMADWTMFRLHIMATEGKTRNEIEGAQCFWQGYGQPERSNGALFREQIYRASNFAGARLELHLQGRDEIVLRTYEKLREIIAILRDII</sequence>
<protein>
    <recommendedName>
        <fullName evidence="1">Aminoglycoside phosphotransferase domain-containing protein</fullName>
    </recommendedName>
</protein>
<evidence type="ECO:0000259" key="1">
    <source>
        <dbReference type="Pfam" id="PF01636"/>
    </source>
</evidence>
<proteinExistence type="predicted"/>
<feature type="domain" description="Aminoglycoside phosphotransferase" evidence="1">
    <location>
        <begin position="39"/>
        <end position="269"/>
    </location>
</feature>
<keyword evidence="3" id="KW-1185">Reference proteome</keyword>